<dbReference type="PROSITE" id="PS00455">
    <property type="entry name" value="AMP_BINDING"/>
    <property type="match status" value="6"/>
</dbReference>
<keyword evidence="11" id="KW-1185">Reference proteome</keyword>
<dbReference type="FunFam" id="3.40.50.12780:FF:000013">
    <property type="entry name" value="Long-chain-fatty-acid--AMP ligase FadD32"/>
    <property type="match status" value="1"/>
</dbReference>
<dbReference type="FunFam" id="1.10.1200.10:FF:000016">
    <property type="entry name" value="Non-ribosomal peptide synthase"/>
    <property type="match status" value="2"/>
</dbReference>
<feature type="domain" description="Carrier" evidence="9">
    <location>
        <begin position="5859"/>
        <end position="5934"/>
    </location>
</feature>
<evidence type="ECO:0000313" key="10">
    <source>
        <dbReference type="EMBL" id="SEL16402.1"/>
    </source>
</evidence>
<dbReference type="PANTHER" id="PTHR45527">
    <property type="entry name" value="NONRIBOSOMAL PEPTIDE SYNTHETASE"/>
    <property type="match status" value="1"/>
</dbReference>
<dbReference type="GO" id="GO:0043041">
    <property type="term" value="P:amino acid activation for nonribosomal peptide biosynthetic process"/>
    <property type="evidence" value="ECO:0007669"/>
    <property type="project" value="TreeGrafter"/>
</dbReference>
<dbReference type="Gene3D" id="3.40.50.12780">
    <property type="entry name" value="N-terminal domain of ligase-like"/>
    <property type="match status" value="1"/>
</dbReference>
<dbReference type="FunFam" id="3.30.559.30:FF:000001">
    <property type="entry name" value="Non-ribosomal peptide synthetase"/>
    <property type="match status" value="2"/>
</dbReference>
<feature type="domain" description="Carrier" evidence="9">
    <location>
        <begin position="1614"/>
        <end position="1690"/>
    </location>
</feature>
<feature type="domain" description="Carrier" evidence="9">
    <location>
        <begin position="4807"/>
        <end position="4882"/>
    </location>
</feature>
<dbReference type="CDD" id="cd19531">
    <property type="entry name" value="LCL_NRPS-like"/>
    <property type="match status" value="4"/>
</dbReference>
<feature type="compositionally biased region" description="Acidic residues" evidence="8">
    <location>
        <begin position="5968"/>
        <end position="5981"/>
    </location>
</feature>
<dbReference type="InterPro" id="IPR023213">
    <property type="entry name" value="CAT-like_dom_sf"/>
</dbReference>
<evidence type="ECO:0000259" key="9">
    <source>
        <dbReference type="PROSITE" id="PS50075"/>
    </source>
</evidence>
<dbReference type="SMART" id="SM00823">
    <property type="entry name" value="PKS_PP"/>
    <property type="match status" value="6"/>
</dbReference>
<evidence type="ECO:0000256" key="3">
    <source>
        <dbReference type="ARBA" id="ARBA00022450"/>
    </source>
</evidence>
<dbReference type="GO" id="GO:0031177">
    <property type="term" value="F:phosphopantetheine binding"/>
    <property type="evidence" value="ECO:0007669"/>
    <property type="project" value="InterPro"/>
</dbReference>
<keyword evidence="7" id="KW-0443">Lipid metabolism</keyword>
<dbReference type="NCBIfam" id="NF004282">
    <property type="entry name" value="PRK05691.1"/>
    <property type="match status" value="3"/>
</dbReference>
<dbReference type="PROSITE" id="PS50075">
    <property type="entry name" value="CARRIER"/>
    <property type="match status" value="6"/>
</dbReference>
<dbReference type="Gene3D" id="2.30.38.10">
    <property type="entry name" value="Luciferase, Domain 3"/>
    <property type="match status" value="5"/>
</dbReference>
<dbReference type="GO" id="GO:0071766">
    <property type="term" value="P:Actinobacterium-type cell wall biogenesis"/>
    <property type="evidence" value="ECO:0007669"/>
    <property type="project" value="UniProtKB-ARBA"/>
</dbReference>
<dbReference type="FunFam" id="3.40.50.12780:FF:000012">
    <property type="entry name" value="Non-ribosomal peptide synthetase"/>
    <property type="match status" value="5"/>
</dbReference>
<sequence length="5981" mass="654523">MTHGELDRWARRIGEALTEVSRPGARAVLLYPPGLQYIAGFFGCLYSQRTAVPAYPPDPMRLGRTLPRLRKVIADAQATVVLTTSFIASFAEMLFEQAPELKDLHWVATDTLPEPQGLGWQPPESASDTLAFLQYTSGSTGTPKGVMLSHGNLLHNLELIHRAFETRTDSSAIIWLPPYHDMGLIGGILQPFYAGYQAVLMSPLDFLKRPMMWLEAVSRFGGTVSGGPNFAFDLCVRKSTPEQRQALDLRCWEVAFSGAEPIRPETLARFAEAFAPSGFDPNAFYACYGLAEATLLVSGAKKGAPTVQRSFDAKALSLGQAVPGGSAQEQTLVGCGGVLPGEDIRIVSPSDGTPCAPGTIGEIWVSSHSVAQGYWARPEETARTFQARVAGDGEKTFLRTGDLGFFHEGQLFISGRLKDLIILRGRNIYPQDVELTVEQSHPAMRPGCSAAFSVDVEGEERLVIVQEVDPRKLTDPSEVTALVRQRLAELHEVQLHALVLIEPGSIPKTSSGKIQRHATRAGFSAGELAVVSAWQAEQQEAAANGQDASVQDAPVLAAGASLEETTAWLRTRLARRLRVRHAELDAALPITSFGFDSLTALELGHELETDAGVAVRMEELLRGPTLTELARLLHQRRAAETAVQPPIPRRPDGTPPLLSPAQERLWLLDRIEPGSALYNIAAAVRLKGALDVAALERTFQDIVRRHEALRTTFRATDSEEPAVLVIAPDASFQLVTEDLLPRPSAEREQEVQRRASAEALLPFDLAHGPLLRAVLLRTHEDEHVLILTVHHIVSDGWSMSVLVREVAALYEAHTAGKPASLPALPIQYSDYGAWQRGRLQGGALEEHLRYWRGQLEGAPAVLDLAVANPRPAVSSHLGASVEVQWSAQLMDRVRALAREQGVSPFVVLLSAYQLLLSRYSGQEDLCVGAPIAGRDRSETQALVGFFVNTLVLRTRLTGLSTFRELLARVRDVTLEAYAHQELPFEKLVEALRPARHQGASPLFQVVLAIEPDPLTEHTLPGLELRRLELPNRLIANDLHLALSERAGGLSGRLEYSTDLFSEETARQLVTHLGRLLEAAVARPSAPLAELSLLDATERHRLLVDWSGTRAGEAEELCAHRLFEAQASRTPEAVALTFEGTQLRYRELNAQANQLARLLRRRGVGPDVLVGLCLERSLDMVVGLLAILKAGGAYVPLDPTLPSERLAFILNDTRAPLVLTRRSLLTRLGESVGHALCLDDLAGEAARESAEDLAGGATSRNLAYVIYTSGSTGRPKGTLLEHRGLCNTARETLAVMQLGVDSRLLQFFALSFDAAVSDIFPPLLSGATLCLVPKEKLLPGAPLTETLREQAITVVTLTPSVLAQLEPSEVPSLRTVLSAGEACPADLATRWAERVRFVNAYGPTEVTVCATLNPRMDPSRPTLGRPLAHVQVYVLDEALQPVPVGVPGELCVAGVGLARGYLGRPELTAERFVPHPFSTTPGARLYRTGDRVRFLPDGGLEYVGRIDHQVKLRGYRIEPGEIESVLRDLPGVREAAVILREDSPGNPRLVAYVVAPPEAVRELRGLLTGRLPEYMVPAAFVRLEALPLTHHGKLDHKALPPPEDGRSTLGREYTAPRTDTERKLADIWEQVLQTGRVGIHDSFFELGGHSLMAARVIARIRSAFGVELPLRTLLIDAPNVAEMARRIDEATPSAKALPPLLRVPRTAPMPLSLAQERLWLADKLSPGSPIYNVPAALRMRGALHPPALTSALSGIVRRHEALRTVFREVDGNPVQVILPPGPVDVPLVDLSALPPQEAEAQARHLAREEAKRPFALEQGPLLRTLLIRLSGQEHVLCLTLHHIVSDGWSGGVFLRELAALYGAHSQGVPSSLPELAFQYADYAAWHRDWLQSGVLTENLAYWRQQLAEVPTLQFRTDAPRPPGERFHGGGQHFFLPGELATQLETLAQREGATLFMSLLAVFNVLLQRYTGQDDIAVGTDIANRGRDELEGLIGFFTNQLVLRTRMEGAPTFQELLGRVRQVALEAYEHQDTPFGRLVQELRTQRSATGQPLFQAKLVLENAPMPAMQLPGLTLELMEGESNGLARWDLLLIFVPGSEGLTVTAEYNTDVFDGEAMERLWEHFLVLARTVAAAPTRRIDTLPMLTGEEHRRLAAWNETPNRVQPGASVPARFEQRAELTPDAIAVTFEGRTLTYGELNRRANQLAHHLRGIGVGTGSRVALSLERSLEMVIGLLAILKAGSSYVPLDASYPAERVSFLLEEAQPAAIVTRSEIADELPAQWIQLVCVDTEQEAIARQPGHNPSHTVGPDSEAYVLFTSGSTGTPKGVAVPHRGILRLVLEPGYVRLSPEETLLQLAPLAFDASTFEIWGALLNGGRLVLAPPTPPSLDGLGELIQREHVNTLWLTAGLFHQLVDSHLGVLAPVRQLLAGGDVLSPPHVAQVLEAHPACRVINGYGPTENTTFTCCFPVTRREELRSSVPLGHPIPGTRVYVLNAALEQVPIGSPGELYAAGDGLAHGYLHRPELTAERFLPNPFSGTPGDRMYRTGDLCRMRRDGTLEFLGRVDNQVKVRGFRIEPGEIESALRRHPAVQDAAVTVHGIAGEKSLVAYVTLAEDETLAIDGMKEFLSDKLPAYMVPAVLVVMEALPLTVNGKVDRRALPAPDGSRPELGKAYEAPRTPAEKILAAVGSEVLGVETVGIDDSFFDLGGDSIRAIQFVARCRERGLELSVSTLLEKQTVRAIAESIQDAAPASTVAYEPFALVSPADRARLPADAVEAYPLAVLQAGMLFQSEYSQETALYHDAFSFHLELDADAGTLRQVLRELSQRHAVLRTSFDLARYGIPLQVVHREVEVPLHEEDLTHLPQTEQSAFLIQWLEQERSRPFTWDRAPLIRFALHRRSARTAQLSVIFHHAILDGWSFASLLAELFPRYLAARRGAALPVDPLAASYRDFVALERQTSESADAQRYWSEQLAQMSRAGSASAGRRRPVTEGSSPLLFREIPLAEEVSRGLRALAHQAGAPLKNVLLAAHLRVRSLLDGSPEVVTGFVSNGRPEVEDGERVLGLFLNSVPFCMRLGGGTWVELVQDVVAQERGLMPHRRYPMARLRQQLGGQPLFETLFNFVHFHVSEGLSHIEGVRLVEPYQETSWLDLPLDTTFSVNPESQSLKLTLRSNGREWDAAQLDEIAGYYLRTLSEMALRPEGRYEQLPLLGAQEKQQLLTDWNATRTAPRAHTDVRALFEAQTGRTPDAIAVEFSGQTLSYRELNARANQLARHLQRLGVGPEVRVGLALQRRLDMVVGLLGILKAGGAYVPLDPSYPTERLAYILESSGARALVEHASIREQLPRTELPRVCLDEVDLSQEDTGNLGVPLDSGSLAYVLYTSGSTGKPKGVMVTHGGAVNYLVWSSEAYEAAGGEGAPVHSPLGFDLTITSLLTPLMTGGRAVLVPEGKGGEALANVLRTGSNYSIVKLTPTQLSLLELQLKDVDVAGKVRCFVIGGEALTAAMLAPWRERAPGTRFINEYGPTETVVGCSIHEVRPGEVLSGSVSVSIGRPIANTALYVLDAQGQPTPRGVPGELYVGGAGVARGYVNRPELTAERFVPDPFSPEPGQRLYRTGDVARWTEHGELEYLGRRDEQVKIRGFRIELGEVESVLGEHPAVKEAAVVVRQEGAERRLVGYVASQGPAPTASELREHLLTRLPEYMVPSAFVTLERLPLTPNGKVDRKALPAPEGERTAEGHYVAPRTPTEELLAGVLALVLDVPRMGIHDDFFLRGGHSLLAMQAIVRIRDAFQAEVSVRDFFEAPTVARLAERVERSRRERQGASRPPLVRIPRGGALPLSFSQHRLWFLEQFGQGNASYNIPAAMRIEGALDATALERSFQEVVRRHEPLRTTFRAEQGKPILVISPTAEVPLHQVDLRHLPESTREAELRKLAATEAQAPFNLERGPLLRVTLVRLEEQVHALLVTMHHIVSDGWSTGVLIREVAALYESFSTGKPSPLPELPLQYVDYADWQQRWLESGTLESELSYWKQTLTGAPHLLELPTSRPRRAVQSYRGAIHWVALPKDLSEALIRLSQREGVTPFMLLLAAFQVLLGRYSGQDDVSVGTPIAGRNRQETEPLIGFFVNTLVLRTQLHGEPPFRELLSRVRDTTLGAYAHQDLPFEKLVEALQPQRDLSRSPLFQVMFALQNAPQADIALPGLVLRDMKSESGSAKFDLTLALTHTPEGFSGMLEYNTDLFDADVISRMAGNLRVLLEGIVAEPGQAISLLPLVTGEERQQILQKWNAPSHFPGKHGLHSLFEAQVQRAPDARALTFAGAHLTYQELNHRANQLAHFLIKRGVGPESLVGLCVERSLEMAVGILAILKAGGAYVPLDPAYPADRLAFMVQDAGVKVLLTQQPLRGLIPGSAETVCLDSDGPLIAREPGTNPAVPVPPEALAYVIYTSGSTGRPKGTQIAHEQVARLFTATEPWYHFGPEDVWTLFHSYAFDFSVWELWGALLYGGRVVVVPYWVSRSPEAFHALLREERVTVLNQTPSAFRQLIHLEETTGRGEGLSLKWVIFGGEALEFASLRPWFARHGDQQPKLVNMYGITETTVHVTFRPVSAADAEGASGSIVGVPIPDLQAYVLSPRLQLLPVGVPGELYIGGAGLARGYLQRPELTAQRFIPHPFGTEPGARLYRTGDKGRYQPDGSIEYLGRLDTQVKVRGFRIELGEVEAALAQHPEVAEVIVLAREDVPGDKRLVAYVVGKNEALGATVLREQVRARLPEYMVPAAFVFLKSLPLTANGKVDRKALPVPDGQQPDANAFVAPRTPAEELIAGIFAQVVGVERVGAEDSFFDIGGHSLLATQVMSRLRSAFQVELALKELFQAPTVQALAKRVEAAASEQGKPQAPPIQVVPRSGPLPMSYAQQRLWFLDRLEPGSALYNISKAVRLTGSLDVSALERSLQEVVRRHEALRTTFRLEGGAPSQIVSESAELTLKRIRLEGTPAEREQAVRGHYAEEASAPFDLANDVLLRAVLLELAENQHVLVLTMHHIVSDGWSVGLLVKEVTALYEAFQRNHPSPLEALPLQYADYALWQRQWLQSGVLETQLDYWKKHLEGAPQALDLPTDRPRPPIQTFDAASHPVRWSRALSERVKALSLEERVTPFMLLLAAFQSLLGRYSGQDDVCIGAPIAGRNRQETEPLIGFFVNTLVLRTQLHGEPPFRELLSRVRDTTLGAYAHQDLPFEKLVEALQPQRDLSRSPLFQVMFALQNAPALSAKMPGLTVTPIDEEMPSARFDLTLTLQEEDGAYTGALVYNTRLFDSATIRRMETHLVSLLEAVLADPERRPASVPLLSAAERRQVLTEWNATDTAFPTGCAHELVAAQAAKTPDAIAVMFQDQRLTYAELERRANHLAHTLVGLGVGPEVRVGLCVERTPELAVSILAVLKAGGAYVPLDPSYPRDRLAFMLADSGAQVLVLHQHLAKEVAAPGLKVHVLKEGAAAREDVMDAPPRTRTDPSNLAYVIYTSGSTGRPKGTLLTHRGLCNTALAAVKEHGFHPGSRVLQFAAIGFDASVCEIFGALLAGATLCLAPRETLLPGPPLRAVLTDNAITAVTLTPSVLAQLEPDGLPALKTVISAGEACTPEVARKWSNGRKLLNAYGPTEVTICASINGDLNPERPTIGRPFPNVRVYVLDANLSPVPVGVAGELYVGGPGVARGYVGRPELTAERFVPDPFGATPGERLYRTGDIVRWRADGELEYFGRTDGQVKLRGFRIELGEVESVLREHPAVKDVAVIARDDGGTRRLVGYIVSEGQAPEATELRSFLLARLPPYMVPAMFVSLEALPLSSSGKLDRKALPAPDASAQQMNLSASYEAPRSDIEKTLAAIWQEVLNVPRVGLNDGFFELGGNSLMLVQIHSKLRAALGVDVPLIELFQHRSLSALAAHLRREEAATADPAADEERFDTRRALRSRQQTRRRGRTEPSDSEVDGDPEDSND</sequence>
<dbReference type="Gene3D" id="1.10.1200.10">
    <property type="entry name" value="ACP-like"/>
    <property type="match status" value="6"/>
</dbReference>
<dbReference type="CDD" id="cd17643">
    <property type="entry name" value="A_NRPS_Cytc1-like"/>
    <property type="match status" value="1"/>
</dbReference>
<dbReference type="GO" id="GO:0016874">
    <property type="term" value="F:ligase activity"/>
    <property type="evidence" value="ECO:0007669"/>
    <property type="project" value="UniProtKB-KW"/>
</dbReference>
<dbReference type="PANTHER" id="PTHR45527:SF14">
    <property type="entry name" value="PLIPASTATIN SYNTHASE SUBUNIT B"/>
    <property type="match status" value="1"/>
</dbReference>
<feature type="domain" description="Carrier" evidence="9">
    <location>
        <begin position="3740"/>
        <end position="3815"/>
    </location>
</feature>
<dbReference type="Gene3D" id="3.30.559.10">
    <property type="entry name" value="Chloramphenicol acetyltransferase-like domain"/>
    <property type="match status" value="5"/>
</dbReference>
<comment type="cofactor">
    <cofactor evidence="1">
        <name>pantetheine 4'-phosphate</name>
        <dbReference type="ChEBI" id="CHEBI:47942"/>
    </cofactor>
</comment>
<protein>
    <submittedName>
        <fullName evidence="10">Amino acid adenylation domain-containing protein</fullName>
    </submittedName>
</protein>
<keyword evidence="3" id="KW-0596">Phosphopantetheine</keyword>
<proteinExistence type="inferred from homology"/>
<dbReference type="InterPro" id="IPR000873">
    <property type="entry name" value="AMP-dep_synth/lig_dom"/>
</dbReference>
<feature type="domain" description="Carrier" evidence="9">
    <location>
        <begin position="2673"/>
        <end position="2747"/>
    </location>
</feature>
<dbReference type="SUPFAM" id="SSF47336">
    <property type="entry name" value="ACP-like"/>
    <property type="match status" value="6"/>
</dbReference>
<dbReference type="InterPro" id="IPR020845">
    <property type="entry name" value="AMP-binding_CS"/>
</dbReference>
<dbReference type="Pfam" id="PF13193">
    <property type="entry name" value="AMP-binding_C"/>
    <property type="match status" value="5"/>
</dbReference>
<dbReference type="FunFam" id="3.40.50.980:FF:000001">
    <property type="entry name" value="Non-ribosomal peptide synthetase"/>
    <property type="match status" value="5"/>
</dbReference>
<dbReference type="Pfam" id="PF00668">
    <property type="entry name" value="Condensation"/>
    <property type="match status" value="5"/>
</dbReference>
<dbReference type="SUPFAM" id="SSF56801">
    <property type="entry name" value="Acetyl-CoA synthetase-like"/>
    <property type="match status" value="6"/>
</dbReference>
<dbReference type="Gene3D" id="3.40.50.980">
    <property type="match status" value="10"/>
</dbReference>
<dbReference type="CDD" id="cd05931">
    <property type="entry name" value="FAAL"/>
    <property type="match status" value="1"/>
</dbReference>
<organism evidence="10 11">
    <name type="scientific">Stigmatella aurantiaca</name>
    <dbReference type="NCBI Taxonomy" id="41"/>
    <lineage>
        <taxon>Bacteria</taxon>
        <taxon>Pseudomonadati</taxon>
        <taxon>Myxococcota</taxon>
        <taxon>Myxococcia</taxon>
        <taxon>Myxococcales</taxon>
        <taxon>Cystobacterineae</taxon>
        <taxon>Archangiaceae</taxon>
        <taxon>Stigmatella</taxon>
    </lineage>
</organism>
<evidence type="ECO:0000256" key="8">
    <source>
        <dbReference type="SAM" id="MobiDB-lite"/>
    </source>
</evidence>
<evidence type="ECO:0000256" key="5">
    <source>
        <dbReference type="ARBA" id="ARBA00022598"/>
    </source>
</evidence>
<dbReference type="FunFam" id="2.30.38.10:FF:000001">
    <property type="entry name" value="Non-ribosomal peptide synthetase PvdI"/>
    <property type="match status" value="5"/>
</dbReference>
<dbReference type="SUPFAM" id="SSF52777">
    <property type="entry name" value="CoA-dependent acyltransferases"/>
    <property type="match status" value="10"/>
</dbReference>
<dbReference type="Gene3D" id="3.30.300.30">
    <property type="match status" value="6"/>
</dbReference>
<evidence type="ECO:0000313" key="11">
    <source>
        <dbReference type="Proteomes" id="UP000182719"/>
    </source>
</evidence>
<dbReference type="InterPro" id="IPR001242">
    <property type="entry name" value="Condensation_dom"/>
</dbReference>
<dbReference type="GO" id="GO:0005829">
    <property type="term" value="C:cytosol"/>
    <property type="evidence" value="ECO:0007669"/>
    <property type="project" value="TreeGrafter"/>
</dbReference>
<dbReference type="NCBIfam" id="NF003417">
    <property type="entry name" value="PRK04813.1"/>
    <property type="match status" value="6"/>
</dbReference>
<keyword evidence="4" id="KW-0597">Phosphoprotein</keyword>
<feature type="region of interest" description="Disordered" evidence="8">
    <location>
        <begin position="5934"/>
        <end position="5981"/>
    </location>
</feature>
<keyword evidence="6" id="KW-0276">Fatty acid metabolism</keyword>
<dbReference type="InterPro" id="IPR040097">
    <property type="entry name" value="FAAL/FAAC"/>
</dbReference>
<accession>A0A1H7MYK2</accession>
<dbReference type="CDD" id="cd12117">
    <property type="entry name" value="A_NRPS_Srf_like"/>
    <property type="match status" value="1"/>
</dbReference>
<dbReference type="FunFam" id="3.30.300.30:FF:000010">
    <property type="entry name" value="Enterobactin synthetase component F"/>
    <property type="match status" value="5"/>
</dbReference>
<dbReference type="NCBIfam" id="TIGR01733">
    <property type="entry name" value="AA-adenyl-dom"/>
    <property type="match status" value="5"/>
</dbReference>
<dbReference type="GO" id="GO:0006631">
    <property type="term" value="P:fatty acid metabolic process"/>
    <property type="evidence" value="ECO:0007669"/>
    <property type="project" value="UniProtKB-KW"/>
</dbReference>
<dbReference type="GO" id="GO:0044550">
    <property type="term" value="P:secondary metabolite biosynthetic process"/>
    <property type="evidence" value="ECO:0007669"/>
    <property type="project" value="UniProtKB-ARBA"/>
</dbReference>
<dbReference type="InterPro" id="IPR010071">
    <property type="entry name" value="AA_adenyl_dom"/>
</dbReference>
<feature type="domain" description="Carrier" evidence="9">
    <location>
        <begin position="560"/>
        <end position="637"/>
    </location>
</feature>
<name>A0A1H7MYK2_STIAU</name>
<keyword evidence="5" id="KW-0436">Ligase</keyword>
<dbReference type="FunFam" id="3.30.559.10:FF:000012">
    <property type="entry name" value="Non-ribosomal peptide synthetase"/>
    <property type="match status" value="4"/>
</dbReference>
<dbReference type="InterPro" id="IPR042099">
    <property type="entry name" value="ANL_N_sf"/>
</dbReference>
<evidence type="ECO:0000256" key="6">
    <source>
        <dbReference type="ARBA" id="ARBA00022832"/>
    </source>
</evidence>
<evidence type="ECO:0000256" key="4">
    <source>
        <dbReference type="ARBA" id="ARBA00022553"/>
    </source>
</evidence>
<dbReference type="FunFam" id="1.10.1200.10:FF:000005">
    <property type="entry name" value="Nonribosomal peptide synthetase 1"/>
    <property type="match status" value="3"/>
</dbReference>
<dbReference type="GO" id="GO:0072330">
    <property type="term" value="P:monocarboxylic acid biosynthetic process"/>
    <property type="evidence" value="ECO:0007669"/>
    <property type="project" value="UniProtKB-ARBA"/>
</dbReference>
<dbReference type="FunFam" id="3.40.50.980:FF:000002">
    <property type="entry name" value="Enterobactin synthetase component F"/>
    <property type="match status" value="1"/>
</dbReference>
<dbReference type="PROSITE" id="PS00012">
    <property type="entry name" value="PHOSPHOPANTETHEINE"/>
    <property type="match status" value="2"/>
</dbReference>
<comment type="similarity">
    <text evidence="2">Belongs to the ATP-dependent AMP-binding enzyme family.</text>
</comment>
<evidence type="ECO:0000256" key="2">
    <source>
        <dbReference type="ARBA" id="ARBA00006432"/>
    </source>
</evidence>
<dbReference type="InterPro" id="IPR009081">
    <property type="entry name" value="PP-bd_ACP"/>
</dbReference>
<dbReference type="EMBL" id="FOAP01000004">
    <property type="protein sequence ID" value="SEL16402.1"/>
    <property type="molecule type" value="Genomic_DNA"/>
</dbReference>
<dbReference type="GO" id="GO:0008610">
    <property type="term" value="P:lipid biosynthetic process"/>
    <property type="evidence" value="ECO:0007669"/>
    <property type="project" value="InterPro"/>
</dbReference>
<dbReference type="Pfam" id="PF00550">
    <property type="entry name" value="PP-binding"/>
    <property type="match status" value="6"/>
</dbReference>
<gene>
    <name evidence="10" type="ORF">SAMN05444354_104162</name>
</gene>
<dbReference type="Pfam" id="PF00501">
    <property type="entry name" value="AMP-binding"/>
    <property type="match status" value="6"/>
</dbReference>
<evidence type="ECO:0000256" key="7">
    <source>
        <dbReference type="ARBA" id="ARBA00023098"/>
    </source>
</evidence>
<dbReference type="Gene3D" id="3.30.559.30">
    <property type="entry name" value="Nonribosomal peptide synthetase, condensation domain"/>
    <property type="match status" value="5"/>
</dbReference>
<dbReference type="Proteomes" id="UP000182719">
    <property type="component" value="Unassembled WGS sequence"/>
</dbReference>
<dbReference type="InterPro" id="IPR045851">
    <property type="entry name" value="AMP-bd_C_sf"/>
</dbReference>
<dbReference type="InterPro" id="IPR020806">
    <property type="entry name" value="PKS_PP-bd"/>
</dbReference>
<dbReference type="InterPro" id="IPR036736">
    <property type="entry name" value="ACP-like_sf"/>
</dbReference>
<dbReference type="InterPro" id="IPR006162">
    <property type="entry name" value="Ppantetheine_attach_site"/>
</dbReference>
<dbReference type="InterPro" id="IPR025110">
    <property type="entry name" value="AMP-bd_C"/>
</dbReference>
<evidence type="ECO:0000256" key="1">
    <source>
        <dbReference type="ARBA" id="ARBA00001957"/>
    </source>
</evidence>
<reference evidence="11" key="1">
    <citation type="submission" date="2016-10" db="EMBL/GenBank/DDBJ databases">
        <authorList>
            <person name="Varghese N."/>
            <person name="Submissions S."/>
        </authorList>
    </citation>
    <scope>NUCLEOTIDE SEQUENCE [LARGE SCALE GENOMIC DNA]</scope>
    <source>
        <strain evidence="11">DSM 17044</strain>
    </source>
</reference>
<dbReference type="CDD" id="cd05930">
    <property type="entry name" value="A_NRPS"/>
    <property type="match status" value="3"/>
</dbReference>
<dbReference type="Pfam" id="PF23024">
    <property type="entry name" value="AMP-dom_DIP2-like"/>
    <property type="match status" value="1"/>
</dbReference>
<feature type="compositionally biased region" description="Basic residues" evidence="8">
    <location>
        <begin position="5952"/>
        <end position="5963"/>
    </location>
</feature>